<dbReference type="SUPFAM" id="SSF46785">
    <property type="entry name" value="Winged helix' DNA-binding domain"/>
    <property type="match status" value="1"/>
</dbReference>
<proteinExistence type="predicted"/>
<dbReference type="PROSITE" id="PS51459">
    <property type="entry name" value="FIDO"/>
    <property type="match status" value="1"/>
</dbReference>
<dbReference type="InterPro" id="IPR036597">
    <property type="entry name" value="Fido-like_dom_sf"/>
</dbReference>
<feature type="domain" description="Fido" evidence="1">
    <location>
        <begin position="126"/>
        <end position="271"/>
    </location>
</feature>
<evidence type="ECO:0000259" key="1">
    <source>
        <dbReference type="PROSITE" id="PS51459"/>
    </source>
</evidence>
<dbReference type="Proteomes" id="UP000618926">
    <property type="component" value="Unassembled WGS sequence"/>
</dbReference>
<evidence type="ECO:0000313" key="2">
    <source>
        <dbReference type="EMBL" id="MBE2889139.1"/>
    </source>
</evidence>
<dbReference type="InterPro" id="IPR036390">
    <property type="entry name" value="WH_DNA-bd_sf"/>
</dbReference>
<dbReference type="Gene3D" id="1.10.10.10">
    <property type="entry name" value="Winged helix-like DNA-binding domain superfamily/Winged helix DNA-binding domain"/>
    <property type="match status" value="1"/>
</dbReference>
<dbReference type="PANTHER" id="PTHR13504:SF33">
    <property type="entry name" value="FIC FAMILY PROTEIN"/>
    <property type="match status" value="1"/>
</dbReference>
<dbReference type="SUPFAM" id="SSF140931">
    <property type="entry name" value="Fic-like"/>
    <property type="match status" value="1"/>
</dbReference>
<gene>
    <name evidence="2" type="ORF">IIE05_14330</name>
</gene>
<dbReference type="PANTHER" id="PTHR13504">
    <property type="entry name" value="FIDO DOMAIN-CONTAINING PROTEIN DDB_G0283145"/>
    <property type="match status" value="1"/>
</dbReference>
<dbReference type="Pfam" id="PF02661">
    <property type="entry name" value="Fic"/>
    <property type="match status" value="1"/>
</dbReference>
<dbReference type="Gene3D" id="1.10.3290.10">
    <property type="entry name" value="Fido-like domain"/>
    <property type="match status" value="1"/>
</dbReference>
<dbReference type="InterPro" id="IPR040198">
    <property type="entry name" value="Fido_containing"/>
</dbReference>
<dbReference type="InterPro" id="IPR025230">
    <property type="entry name" value="DUF4172"/>
</dbReference>
<reference evidence="2 3" key="1">
    <citation type="submission" date="2020-10" db="EMBL/GenBank/DDBJ databases">
        <title>Investigation of anaerobic biodegradation of phenanthrene by a sulfate-dependent Geobacter anodireducens strain PheS2.</title>
        <authorList>
            <person name="Zhang Z."/>
        </authorList>
    </citation>
    <scope>NUCLEOTIDE SEQUENCE [LARGE SCALE GENOMIC DNA]</scope>
    <source>
        <strain evidence="2 3">PheS2</strain>
    </source>
</reference>
<comment type="caution">
    <text evidence="2">The sequence shown here is derived from an EMBL/GenBank/DDBJ whole genome shotgun (WGS) entry which is preliminary data.</text>
</comment>
<dbReference type="RefSeq" id="WP_192905853.1">
    <property type="nucleotide sequence ID" value="NZ_JADBFD010000022.1"/>
</dbReference>
<name>A0ABR9NY00_9BACT</name>
<evidence type="ECO:0000313" key="3">
    <source>
        <dbReference type="Proteomes" id="UP000618926"/>
    </source>
</evidence>
<keyword evidence="3" id="KW-1185">Reference proteome</keyword>
<protein>
    <submittedName>
        <fullName evidence="2">Fic family protein</fullName>
    </submittedName>
</protein>
<organism evidence="2 3">
    <name type="scientific">Geobacter anodireducens</name>
    <dbReference type="NCBI Taxonomy" id="1340425"/>
    <lineage>
        <taxon>Bacteria</taxon>
        <taxon>Pseudomonadati</taxon>
        <taxon>Thermodesulfobacteriota</taxon>
        <taxon>Desulfuromonadia</taxon>
        <taxon>Geobacterales</taxon>
        <taxon>Geobacteraceae</taxon>
        <taxon>Geobacter</taxon>
    </lineage>
</organism>
<accession>A0ABR9NY00</accession>
<dbReference type="InterPro" id="IPR003812">
    <property type="entry name" value="Fido"/>
</dbReference>
<dbReference type="EMBL" id="JADBFD010000022">
    <property type="protein sequence ID" value="MBE2889139.1"/>
    <property type="molecule type" value="Genomic_DNA"/>
</dbReference>
<dbReference type="InterPro" id="IPR036388">
    <property type="entry name" value="WH-like_DNA-bd_sf"/>
</dbReference>
<dbReference type="Pfam" id="PF13776">
    <property type="entry name" value="DUF4172"/>
    <property type="match status" value="1"/>
</dbReference>
<sequence length="376" mass="42951">MVRYIWQRNEWPGFSWDAEQLLVPLSECRLAQGRLMTRVAGLGLSLELQAQAEILVEETIKTSAIEGEQLDPRSVRSSVARRLGIPTAGLPVDRRIDDLVSVLMDATQNCDSPLSAERLWGWQAALFPSGYSGLHKIQVGKWREGTEPMRVISGPIGRERVHFEAPPSGQVPTEMEQFLTWWQESRGSVEGIIRAALAHFWFVTIHPFDDGNGRLARALTDMALSQDDLQRVRAYSLSAQIMADREDYYDILERCQKGTCDITPWLVWFLGCFSRAIRRSEDILDGVFSRSEFWRRYDHLKLTDRQKKVINRLLEEGPGGFEGGLTTKKYASMTHTSKGTAFRELDQLYEWGVLKRIGKGRGVRYELAIVREDHYT</sequence>